<dbReference type="PROSITE" id="PS51476">
    <property type="entry name" value="PROTEASOME_BETA_2"/>
    <property type="match status" value="1"/>
</dbReference>
<dbReference type="GO" id="GO:0005634">
    <property type="term" value="C:nucleus"/>
    <property type="evidence" value="ECO:0007669"/>
    <property type="project" value="UniProtKB-SubCell"/>
</dbReference>
<evidence type="ECO:0000256" key="3">
    <source>
        <dbReference type="ARBA" id="ARBA00022942"/>
    </source>
</evidence>
<dbReference type="GO" id="GO:0019774">
    <property type="term" value="C:proteasome core complex, beta-subunit complex"/>
    <property type="evidence" value="ECO:0007669"/>
    <property type="project" value="InterPro"/>
</dbReference>
<dbReference type="Proteomes" id="UP001291623">
    <property type="component" value="Unassembled WGS sequence"/>
</dbReference>
<protein>
    <recommendedName>
        <fullName evidence="7">Proteasome subunit beta</fullName>
    </recommendedName>
</protein>
<dbReference type="AlphaFoldDB" id="A0AAE1QPP5"/>
<dbReference type="CDD" id="cd03759">
    <property type="entry name" value="proteasome_beta_type_3"/>
    <property type="match status" value="1"/>
</dbReference>
<keyword evidence="6" id="KW-1185">Reference proteome</keyword>
<evidence type="ECO:0000313" key="6">
    <source>
        <dbReference type="Proteomes" id="UP001291623"/>
    </source>
</evidence>
<evidence type="ECO:0000256" key="4">
    <source>
        <dbReference type="ARBA" id="ARBA00023242"/>
    </source>
</evidence>
<dbReference type="InterPro" id="IPR029055">
    <property type="entry name" value="Ntn_hydrolases_N"/>
</dbReference>
<keyword evidence="4" id="KW-0539">Nucleus</keyword>
<gene>
    <name evidence="5" type="ORF">RND71_043846</name>
</gene>
<dbReference type="PANTHER" id="PTHR32194">
    <property type="entry name" value="METALLOPROTEASE TLDD"/>
    <property type="match status" value="1"/>
</dbReference>
<evidence type="ECO:0000313" key="5">
    <source>
        <dbReference type="EMBL" id="KAK4337096.1"/>
    </source>
</evidence>
<reference evidence="5" key="1">
    <citation type="submission" date="2023-12" db="EMBL/GenBank/DDBJ databases">
        <title>Genome assembly of Anisodus tanguticus.</title>
        <authorList>
            <person name="Wang Y.-J."/>
        </authorList>
    </citation>
    <scope>NUCLEOTIDE SEQUENCE</scope>
    <source>
        <strain evidence="5">KB-2021</strain>
        <tissue evidence="5">Leaf</tissue>
    </source>
</reference>
<dbReference type="Pfam" id="PF00227">
    <property type="entry name" value="Proteasome"/>
    <property type="match status" value="1"/>
</dbReference>
<dbReference type="EMBL" id="JAVYJV010000054">
    <property type="protein sequence ID" value="KAK4337096.1"/>
    <property type="molecule type" value="Genomic_DNA"/>
</dbReference>
<keyword evidence="2" id="KW-0963">Cytoplasm</keyword>
<evidence type="ECO:0000256" key="1">
    <source>
        <dbReference type="ARBA" id="ARBA00004123"/>
    </source>
</evidence>
<dbReference type="PANTHER" id="PTHR32194:SF10">
    <property type="entry name" value="PROTEASOME SUBUNIT BETA TYPE-3"/>
    <property type="match status" value="1"/>
</dbReference>
<dbReference type="SUPFAM" id="SSF56235">
    <property type="entry name" value="N-terminal nucleophile aminohydrolases (Ntn hydrolases)"/>
    <property type="match status" value="1"/>
</dbReference>
<organism evidence="5 6">
    <name type="scientific">Anisodus tanguticus</name>
    <dbReference type="NCBI Taxonomy" id="243964"/>
    <lineage>
        <taxon>Eukaryota</taxon>
        <taxon>Viridiplantae</taxon>
        <taxon>Streptophyta</taxon>
        <taxon>Embryophyta</taxon>
        <taxon>Tracheophyta</taxon>
        <taxon>Spermatophyta</taxon>
        <taxon>Magnoliopsida</taxon>
        <taxon>eudicotyledons</taxon>
        <taxon>Gunneridae</taxon>
        <taxon>Pentapetalae</taxon>
        <taxon>asterids</taxon>
        <taxon>lamiids</taxon>
        <taxon>Solanales</taxon>
        <taxon>Solanaceae</taxon>
        <taxon>Solanoideae</taxon>
        <taxon>Hyoscyameae</taxon>
        <taxon>Anisodus</taxon>
    </lineage>
</organism>
<sequence>MSIVNYNGGSVLAMAGKDCVGIACDKQFTIQYTTVDTNYTKIYEMGPKIFVGIPGLATDAITLSQRLKFRQNMFELRENRKMNPNILASLISNMLYEKRFGPYFVEPIIAALDKTNKPILYSYDSIGSYYQHNEFVSAGSATVQILGACESLWEPNLEPDDLFETLSQCILTGCERDAKSGHGAYVYIIEKDKVTISDLKTRMD</sequence>
<dbReference type="InterPro" id="IPR023333">
    <property type="entry name" value="Proteasome_suB-type"/>
</dbReference>
<dbReference type="GO" id="GO:0043161">
    <property type="term" value="P:proteasome-mediated ubiquitin-dependent protein catabolic process"/>
    <property type="evidence" value="ECO:0007669"/>
    <property type="project" value="InterPro"/>
</dbReference>
<name>A0AAE1QPP5_9SOLA</name>
<accession>A0AAE1QPP5</accession>
<evidence type="ECO:0008006" key="7">
    <source>
        <dbReference type="Google" id="ProtNLM"/>
    </source>
</evidence>
<dbReference type="GO" id="GO:0005737">
    <property type="term" value="C:cytoplasm"/>
    <property type="evidence" value="ECO:0007669"/>
    <property type="project" value="TreeGrafter"/>
</dbReference>
<dbReference type="InterPro" id="IPR001353">
    <property type="entry name" value="Proteasome_sua/b"/>
</dbReference>
<comment type="subcellular location">
    <subcellularLocation>
        <location evidence="1">Nucleus</location>
    </subcellularLocation>
</comment>
<dbReference type="Gene3D" id="3.60.20.10">
    <property type="entry name" value="Glutamine Phosphoribosylpyrophosphate, subunit 1, domain 1"/>
    <property type="match status" value="1"/>
</dbReference>
<proteinExistence type="predicted"/>
<comment type="caution">
    <text evidence="5">The sequence shown here is derived from an EMBL/GenBank/DDBJ whole genome shotgun (WGS) entry which is preliminary data.</text>
</comment>
<evidence type="ECO:0000256" key="2">
    <source>
        <dbReference type="ARBA" id="ARBA00022490"/>
    </source>
</evidence>
<keyword evidence="3" id="KW-0647">Proteasome</keyword>
<dbReference type="InterPro" id="IPR033811">
    <property type="entry name" value="Proteasome_beta_3"/>
</dbReference>